<feature type="domain" description="ABC transmembrane type-1" evidence="9">
    <location>
        <begin position="109"/>
        <end position="297"/>
    </location>
</feature>
<keyword evidence="3" id="KW-1003">Cell membrane</keyword>
<evidence type="ECO:0000256" key="3">
    <source>
        <dbReference type="ARBA" id="ARBA00022475"/>
    </source>
</evidence>
<dbReference type="Proteomes" id="UP000199318">
    <property type="component" value="Unassembled WGS sequence"/>
</dbReference>
<feature type="transmembrane region" description="Helical" evidence="7">
    <location>
        <begin position="170"/>
        <end position="188"/>
    </location>
</feature>
<sequence length="312" mass="34564">MADKHTDEQQNVSTTQQPETSESKQKKNDSPTKLILKRFVRNKLALAGIITLLIIITVSFSAPLLTDHDPTRTDMLNVNAEPSDEHLLGTNPSGQDNFARLLYGGQVSIQIGFYITLIVTVIGVVLGSLSGYYGGRVDSLIMRVTDLFLIFPFLLLVLTVVTILEDTSLLIFVVTLGLIVWPNITRILRGSYLSLREQEYVLSARAIGASDFRIMRKHLIPNAIGPIIVNATVVMAQMIILESGLSFLGFGIPDPTPTWGKMLEEARNLGVLTQRPFEWFPPGIMIVLTVLSINFIGDGLRDAFDPKSRSRR</sequence>
<comment type="caution">
    <text evidence="10">The sequence shown here is derived from an EMBL/GenBank/DDBJ whole genome shotgun (WGS) entry which is preliminary data.</text>
</comment>
<feature type="transmembrane region" description="Helical" evidence="7">
    <location>
        <begin position="44"/>
        <end position="65"/>
    </location>
</feature>
<evidence type="ECO:0000256" key="4">
    <source>
        <dbReference type="ARBA" id="ARBA00022692"/>
    </source>
</evidence>
<evidence type="ECO:0000256" key="6">
    <source>
        <dbReference type="ARBA" id="ARBA00023136"/>
    </source>
</evidence>
<evidence type="ECO:0000256" key="7">
    <source>
        <dbReference type="RuleBase" id="RU363032"/>
    </source>
</evidence>
<dbReference type="NCBIfam" id="NF045476">
    <property type="entry name" value="Opp4C"/>
    <property type="match status" value="1"/>
</dbReference>
<dbReference type="Pfam" id="PF12911">
    <property type="entry name" value="OppC_N"/>
    <property type="match status" value="1"/>
</dbReference>
<dbReference type="PROSITE" id="PS50928">
    <property type="entry name" value="ABC_TM1"/>
    <property type="match status" value="1"/>
</dbReference>
<dbReference type="Pfam" id="PF00528">
    <property type="entry name" value="BPD_transp_1"/>
    <property type="match status" value="1"/>
</dbReference>
<dbReference type="RefSeq" id="WP_093074649.1">
    <property type="nucleotide sequence ID" value="NZ_FOGV01000032.1"/>
</dbReference>
<evidence type="ECO:0000256" key="2">
    <source>
        <dbReference type="ARBA" id="ARBA00022448"/>
    </source>
</evidence>
<feature type="transmembrane region" description="Helical" evidence="7">
    <location>
        <begin position="111"/>
        <end position="135"/>
    </location>
</feature>
<keyword evidence="5 7" id="KW-1133">Transmembrane helix</keyword>
<feature type="transmembrane region" description="Helical" evidence="7">
    <location>
        <begin position="219"/>
        <end position="240"/>
    </location>
</feature>
<dbReference type="SUPFAM" id="SSF161098">
    <property type="entry name" value="MetI-like"/>
    <property type="match status" value="1"/>
</dbReference>
<protein>
    <submittedName>
        <fullName evidence="10">Peptide/nickel transport system permease protein</fullName>
    </submittedName>
</protein>
<dbReference type="OrthoDB" id="9797472at2"/>
<evidence type="ECO:0000256" key="1">
    <source>
        <dbReference type="ARBA" id="ARBA00004651"/>
    </source>
</evidence>
<dbReference type="InterPro" id="IPR035906">
    <property type="entry name" value="MetI-like_sf"/>
</dbReference>
<evidence type="ECO:0000313" key="11">
    <source>
        <dbReference type="Proteomes" id="UP000199318"/>
    </source>
</evidence>
<dbReference type="InterPro" id="IPR025966">
    <property type="entry name" value="OppC_N"/>
</dbReference>
<gene>
    <name evidence="10" type="ORF">SAMN05444126_13218</name>
</gene>
<organism evidence="10 11">
    <name type="scientific">Salisediminibacterium halotolerans</name>
    <dbReference type="NCBI Taxonomy" id="517425"/>
    <lineage>
        <taxon>Bacteria</taxon>
        <taxon>Bacillati</taxon>
        <taxon>Bacillota</taxon>
        <taxon>Bacilli</taxon>
        <taxon>Bacillales</taxon>
        <taxon>Bacillaceae</taxon>
        <taxon>Salisediminibacterium</taxon>
    </lineage>
</organism>
<dbReference type="PANTHER" id="PTHR43386:SF1">
    <property type="entry name" value="D,D-DIPEPTIDE TRANSPORT SYSTEM PERMEASE PROTEIN DDPC-RELATED"/>
    <property type="match status" value="1"/>
</dbReference>
<dbReference type="Gene3D" id="1.10.3720.10">
    <property type="entry name" value="MetI-like"/>
    <property type="match status" value="1"/>
</dbReference>
<dbReference type="InterPro" id="IPR053523">
    <property type="entry name" value="Oligopeptide_permease_AppC"/>
</dbReference>
<dbReference type="PANTHER" id="PTHR43386">
    <property type="entry name" value="OLIGOPEPTIDE TRANSPORT SYSTEM PERMEASE PROTEIN APPC"/>
    <property type="match status" value="1"/>
</dbReference>
<reference evidence="11" key="1">
    <citation type="submission" date="2016-10" db="EMBL/GenBank/DDBJ databases">
        <authorList>
            <person name="de Groot N.N."/>
        </authorList>
    </citation>
    <scope>NUCLEOTIDE SEQUENCE [LARGE SCALE GENOMIC DNA]</scope>
    <source>
        <strain evidence="11">10nlg</strain>
    </source>
</reference>
<feature type="compositionally biased region" description="Polar residues" evidence="8">
    <location>
        <begin position="9"/>
        <end position="20"/>
    </location>
</feature>
<feature type="region of interest" description="Disordered" evidence="8">
    <location>
        <begin position="1"/>
        <end position="29"/>
    </location>
</feature>
<evidence type="ECO:0000259" key="9">
    <source>
        <dbReference type="PROSITE" id="PS50928"/>
    </source>
</evidence>
<dbReference type="InterPro" id="IPR050366">
    <property type="entry name" value="BP-dependent_transpt_permease"/>
</dbReference>
<accession>A0A1H9WCC0</accession>
<keyword evidence="6 7" id="KW-0472">Membrane</keyword>
<evidence type="ECO:0000256" key="5">
    <source>
        <dbReference type="ARBA" id="ARBA00022989"/>
    </source>
</evidence>
<comment type="similarity">
    <text evidence="7">Belongs to the binding-protein-dependent transport system permease family.</text>
</comment>
<evidence type="ECO:0000313" key="10">
    <source>
        <dbReference type="EMBL" id="SES31596.1"/>
    </source>
</evidence>
<comment type="subcellular location">
    <subcellularLocation>
        <location evidence="1 7">Cell membrane</location>
        <topology evidence="1 7">Multi-pass membrane protein</topology>
    </subcellularLocation>
</comment>
<dbReference type="AlphaFoldDB" id="A0A1H9WCC0"/>
<dbReference type="GO" id="GO:0005886">
    <property type="term" value="C:plasma membrane"/>
    <property type="evidence" value="ECO:0007669"/>
    <property type="project" value="UniProtKB-SubCell"/>
</dbReference>
<feature type="transmembrane region" description="Helical" evidence="7">
    <location>
        <begin position="279"/>
        <end position="300"/>
    </location>
</feature>
<evidence type="ECO:0000256" key="8">
    <source>
        <dbReference type="SAM" id="MobiDB-lite"/>
    </source>
</evidence>
<dbReference type="CDD" id="cd06261">
    <property type="entry name" value="TM_PBP2"/>
    <property type="match status" value="1"/>
</dbReference>
<keyword evidence="2 7" id="KW-0813">Transport</keyword>
<keyword evidence="4 7" id="KW-0812">Transmembrane</keyword>
<dbReference type="InterPro" id="IPR000515">
    <property type="entry name" value="MetI-like"/>
</dbReference>
<dbReference type="GO" id="GO:0055085">
    <property type="term" value="P:transmembrane transport"/>
    <property type="evidence" value="ECO:0007669"/>
    <property type="project" value="InterPro"/>
</dbReference>
<feature type="transmembrane region" description="Helical" evidence="7">
    <location>
        <begin position="147"/>
        <end position="164"/>
    </location>
</feature>
<dbReference type="STRING" id="1464123.SAMN05444126_13218"/>
<dbReference type="EMBL" id="FOGV01000032">
    <property type="protein sequence ID" value="SES31596.1"/>
    <property type="molecule type" value="Genomic_DNA"/>
</dbReference>
<proteinExistence type="inferred from homology"/>
<name>A0A1H9WCC0_9BACI</name>
<keyword evidence="11" id="KW-1185">Reference proteome</keyword>